<dbReference type="GO" id="GO:0046983">
    <property type="term" value="F:protein dimerization activity"/>
    <property type="evidence" value="ECO:0007669"/>
    <property type="project" value="InterPro"/>
</dbReference>
<keyword evidence="2 6" id="KW-0418">Kinase</keyword>
<accession>A0AA46TI37</accession>
<evidence type="ECO:0000256" key="1">
    <source>
        <dbReference type="ARBA" id="ARBA00022679"/>
    </source>
</evidence>
<keyword evidence="3" id="KW-0902">Two-component regulatory system</keyword>
<dbReference type="InterPro" id="IPR050482">
    <property type="entry name" value="Sensor_HK_TwoCompSys"/>
</dbReference>
<keyword evidence="7" id="KW-1185">Reference proteome</keyword>
<feature type="domain" description="Signal transduction histidine kinase subgroup 3 dimerisation and phosphoacceptor" evidence="5">
    <location>
        <begin position="188"/>
        <end position="253"/>
    </location>
</feature>
<feature type="transmembrane region" description="Helical" evidence="4">
    <location>
        <begin position="150"/>
        <end position="168"/>
    </location>
</feature>
<name>A0AA46TI37_9ACTN</name>
<dbReference type="EMBL" id="CP094970">
    <property type="protein sequence ID" value="UYM05767.1"/>
    <property type="molecule type" value="Genomic_DNA"/>
</dbReference>
<dbReference type="CDD" id="cd16917">
    <property type="entry name" value="HATPase_UhpB-NarQ-NarX-like"/>
    <property type="match status" value="1"/>
</dbReference>
<evidence type="ECO:0000313" key="6">
    <source>
        <dbReference type="EMBL" id="UYM05767.1"/>
    </source>
</evidence>
<keyword evidence="4" id="KW-0812">Transmembrane</keyword>
<dbReference type="InterPro" id="IPR036890">
    <property type="entry name" value="HATPase_C_sf"/>
</dbReference>
<evidence type="ECO:0000256" key="4">
    <source>
        <dbReference type="SAM" id="Phobius"/>
    </source>
</evidence>
<protein>
    <submittedName>
        <fullName evidence="6">Sensor histidine kinase</fullName>
    </submittedName>
</protein>
<dbReference type="AlphaFoldDB" id="A0AA46TI37"/>
<dbReference type="Gene3D" id="3.30.565.10">
    <property type="entry name" value="Histidine kinase-like ATPase, C-terminal domain"/>
    <property type="match status" value="1"/>
</dbReference>
<dbReference type="Pfam" id="PF07730">
    <property type="entry name" value="HisKA_3"/>
    <property type="match status" value="1"/>
</dbReference>
<dbReference type="SUPFAM" id="SSF55874">
    <property type="entry name" value="ATPase domain of HSP90 chaperone/DNA topoisomerase II/histidine kinase"/>
    <property type="match status" value="1"/>
</dbReference>
<dbReference type="GO" id="GO:0000155">
    <property type="term" value="F:phosphorelay sensor kinase activity"/>
    <property type="evidence" value="ECO:0007669"/>
    <property type="project" value="InterPro"/>
</dbReference>
<dbReference type="KEGG" id="sgrg:L0C25_01430"/>
<proteinExistence type="predicted"/>
<dbReference type="Gene3D" id="1.20.5.1930">
    <property type="match status" value="1"/>
</dbReference>
<gene>
    <name evidence="6" type="ORF">L0C25_01430</name>
</gene>
<organism evidence="6 7">
    <name type="scientific">Solicola gregarius</name>
    <dbReference type="NCBI Taxonomy" id="2908642"/>
    <lineage>
        <taxon>Bacteria</taxon>
        <taxon>Bacillati</taxon>
        <taxon>Actinomycetota</taxon>
        <taxon>Actinomycetes</taxon>
        <taxon>Propionibacteriales</taxon>
        <taxon>Nocardioidaceae</taxon>
        <taxon>Solicola</taxon>
    </lineage>
</organism>
<dbReference type="InterPro" id="IPR011712">
    <property type="entry name" value="Sig_transdc_His_kin_sub3_dim/P"/>
</dbReference>
<dbReference type="GO" id="GO:0016020">
    <property type="term" value="C:membrane"/>
    <property type="evidence" value="ECO:0007669"/>
    <property type="project" value="InterPro"/>
</dbReference>
<feature type="transmembrane region" description="Helical" evidence="4">
    <location>
        <begin position="42"/>
        <end position="61"/>
    </location>
</feature>
<evidence type="ECO:0000259" key="5">
    <source>
        <dbReference type="Pfam" id="PF07730"/>
    </source>
</evidence>
<evidence type="ECO:0000256" key="3">
    <source>
        <dbReference type="ARBA" id="ARBA00023012"/>
    </source>
</evidence>
<sequence length="371" mass="39978">MSTTEQQILGSGPPRFRWFAAGIWLVYLGSLAGRLLGDASGWQQAVGLTALAIFVVLYLVAVTWPRAFRTEPVRRRELLGRWAYIGGMLACSALMIPGGGDDALTSLVFVTAAAMGTLPLRQGWGVLVVLFIVTEASGRLVDGWSEGGNGFAIVLAGLAVWGFRMAFLRQRRLLEAERELREHALEEERTRIARDLHDILGHSLTVISVKTELAERMLDVDPARTRAELLDLARLSRDALADVRSTAAGLRGVSLPGEIASAREALESAAIDAELPTVADEVPSRWRELFAWTVREAVTNVVRHSAAQRCTVRLTPHSVTIADDGIGVGEVSTEGRGLIGLRERTRLAGGTLSTGPGPSGAGFSVRVEVPE</sequence>
<dbReference type="PANTHER" id="PTHR24421:SF63">
    <property type="entry name" value="SENSOR HISTIDINE KINASE DESK"/>
    <property type="match status" value="1"/>
</dbReference>
<keyword evidence="4" id="KW-1133">Transmembrane helix</keyword>
<feature type="transmembrane region" description="Helical" evidence="4">
    <location>
        <begin position="16"/>
        <end position="36"/>
    </location>
</feature>
<keyword evidence="4" id="KW-0472">Membrane</keyword>
<evidence type="ECO:0000256" key="2">
    <source>
        <dbReference type="ARBA" id="ARBA00022777"/>
    </source>
</evidence>
<dbReference type="PANTHER" id="PTHR24421">
    <property type="entry name" value="NITRATE/NITRITE SENSOR PROTEIN NARX-RELATED"/>
    <property type="match status" value="1"/>
</dbReference>
<evidence type="ECO:0000313" key="7">
    <source>
        <dbReference type="Proteomes" id="UP001164390"/>
    </source>
</evidence>
<keyword evidence="1" id="KW-0808">Transferase</keyword>
<dbReference type="Proteomes" id="UP001164390">
    <property type="component" value="Chromosome"/>
</dbReference>
<feature type="transmembrane region" description="Helical" evidence="4">
    <location>
        <begin position="82"/>
        <end position="100"/>
    </location>
</feature>
<reference evidence="6" key="1">
    <citation type="submission" date="2022-01" db="EMBL/GenBank/DDBJ databases">
        <title>Nocardioidaceae gen. sp. A5X3R13.</title>
        <authorList>
            <person name="Lopez Marin M.A."/>
            <person name="Uhlik O."/>
        </authorList>
    </citation>
    <scope>NUCLEOTIDE SEQUENCE</scope>
    <source>
        <strain evidence="6">A5X3R13</strain>
    </source>
</reference>
<dbReference type="RefSeq" id="WP_271634592.1">
    <property type="nucleotide sequence ID" value="NZ_CP094970.1"/>
</dbReference>